<proteinExistence type="predicted"/>
<evidence type="ECO:0000256" key="2">
    <source>
        <dbReference type="ARBA" id="ARBA00012438"/>
    </source>
</evidence>
<dbReference type="InterPro" id="IPR011006">
    <property type="entry name" value="CheY-like_superfamily"/>
</dbReference>
<dbReference type="EMBL" id="FQWH01000007">
    <property type="protein sequence ID" value="SHH18285.1"/>
    <property type="molecule type" value="Genomic_DNA"/>
</dbReference>
<dbReference type="InterPro" id="IPR018060">
    <property type="entry name" value="HTH_AraC"/>
</dbReference>
<feature type="domain" description="Histidine kinase" evidence="15">
    <location>
        <begin position="841"/>
        <end position="1055"/>
    </location>
</feature>
<dbReference type="InterPro" id="IPR015943">
    <property type="entry name" value="WD40/YVTN_repeat-like_dom_sf"/>
</dbReference>
<dbReference type="Gene3D" id="2.130.10.10">
    <property type="entry name" value="YVTN repeat-like/Quinoprotein amine dehydrogenase"/>
    <property type="match status" value="2"/>
</dbReference>
<dbReference type="SMART" id="SM00448">
    <property type="entry name" value="REC"/>
    <property type="match status" value="1"/>
</dbReference>
<dbReference type="SUPFAM" id="SSF52172">
    <property type="entry name" value="CheY-like"/>
    <property type="match status" value="1"/>
</dbReference>
<evidence type="ECO:0000256" key="8">
    <source>
        <dbReference type="ARBA" id="ARBA00023012"/>
    </source>
</evidence>
<dbReference type="GO" id="GO:0000155">
    <property type="term" value="F:phosphorelay sensor kinase activity"/>
    <property type="evidence" value="ECO:0007669"/>
    <property type="project" value="InterPro"/>
</dbReference>
<dbReference type="GO" id="GO:0005524">
    <property type="term" value="F:ATP binding"/>
    <property type="evidence" value="ECO:0007669"/>
    <property type="project" value="UniProtKB-KW"/>
</dbReference>
<dbReference type="PANTHER" id="PTHR43547">
    <property type="entry name" value="TWO-COMPONENT HISTIDINE KINASE"/>
    <property type="match status" value="1"/>
</dbReference>
<dbReference type="InterPro" id="IPR036097">
    <property type="entry name" value="HisK_dim/P_sf"/>
</dbReference>
<dbReference type="PROSITE" id="PS50110">
    <property type="entry name" value="RESPONSE_REGULATORY"/>
    <property type="match status" value="1"/>
</dbReference>
<reference evidence="17 18" key="1">
    <citation type="submission" date="2016-11" db="EMBL/GenBank/DDBJ databases">
        <authorList>
            <person name="Jaros S."/>
            <person name="Januszkiewicz K."/>
            <person name="Wedrychowicz H."/>
        </authorList>
    </citation>
    <scope>NUCLEOTIDE SEQUENCE [LARGE SCALE GENOMIC DNA]</scope>
    <source>
        <strain evidence="17 18">DSM 6792</strain>
    </source>
</reference>
<keyword evidence="4" id="KW-0808">Transferase</keyword>
<keyword evidence="13" id="KW-1133">Transmembrane helix</keyword>
<dbReference type="EC" id="2.7.13.3" evidence="2"/>
<dbReference type="InterPro" id="IPR004358">
    <property type="entry name" value="Sig_transdc_His_kin-like_C"/>
</dbReference>
<evidence type="ECO:0000256" key="5">
    <source>
        <dbReference type="ARBA" id="ARBA00022741"/>
    </source>
</evidence>
<dbReference type="Pfam" id="PF12833">
    <property type="entry name" value="HTH_18"/>
    <property type="match status" value="1"/>
</dbReference>
<keyword evidence="11" id="KW-0804">Transcription</keyword>
<dbReference type="InterPro" id="IPR003594">
    <property type="entry name" value="HATPase_dom"/>
</dbReference>
<dbReference type="InterPro" id="IPR013783">
    <property type="entry name" value="Ig-like_fold"/>
</dbReference>
<dbReference type="InterPro" id="IPR036890">
    <property type="entry name" value="HATPase_C_sf"/>
</dbReference>
<dbReference type="SUPFAM" id="SSF63829">
    <property type="entry name" value="Calcium-dependent phosphotriesterase"/>
    <property type="match status" value="3"/>
</dbReference>
<keyword evidence="3 12" id="KW-0597">Phosphoprotein</keyword>
<dbReference type="SMART" id="SM00388">
    <property type="entry name" value="HisKA"/>
    <property type="match status" value="1"/>
</dbReference>
<protein>
    <recommendedName>
        <fullName evidence="2">histidine kinase</fullName>
        <ecNumber evidence="2">2.7.13.3</ecNumber>
    </recommendedName>
</protein>
<evidence type="ECO:0000256" key="13">
    <source>
        <dbReference type="SAM" id="Phobius"/>
    </source>
</evidence>
<evidence type="ECO:0000313" key="18">
    <source>
        <dbReference type="Proteomes" id="UP000184112"/>
    </source>
</evidence>
<feature type="modified residue" description="4-aspartylphosphate" evidence="12">
    <location>
        <position position="1137"/>
    </location>
</feature>
<keyword evidence="6 17" id="KW-0418">Kinase</keyword>
<feature type="transmembrane region" description="Helical" evidence="13">
    <location>
        <begin position="783"/>
        <end position="805"/>
    </location>
</feature>
<dbReference type="CDD" id="cd17574">
    <property type="entry name" value="REC_OmpR"/>
    <property type="match status" value="1"/>
</dbReference>
<evidence type="ECO:0000256" key="6">
    <source>
        <dbReference type="ARBA" id="ARBA00022777"/>
    </source>
</evidence>
<dbReference type="InterPro" id="IPR011123">
    <property type="entry name" value="Y_Y_Y"/>
</dbReference>
<dbReference type="PRINTS" id="PR00344">
    <property type="entry name" value="BCTRLSENSOR"/>
</dbReference>
<dbReference type="GO" id="GO:0043565">
    <property type="term" value="F:sequence-specific DNA binding"/>
    <property type="evidence" value="ECO:0007669"/>
    <property type="project" value="InterPro"/>
</dbReference>
<dbReference type="PANTHER" id="PTHR43547:SF2">
    <property type="entry name" value="HYBRID SIGNAL TRANSDUCTION HISTIDINE KINASE C"/>
    <property type="match status" value="1"/>
</dbReference>
<keyword evidence="13" id="KW-0812">Transmembrane</keyword>
<dbReference type="InterPro" id="IPR018062">
    <property type="entry name" value="HTH_AraC-typ_CS"/>
</dbReference>
<evidence type="ECO:0000256" key="7">
    <source>
        <dbReference type="ARBA" id="ARBA00022840"/>
    </source>
</evidence>
<dbReference type="Gene3D" id="3.40.50.2300">
    <property type="match status" value="1"/>
</dbReference>
<evidence type="ECO:0000256" key="9">
    <source>
        <dbReference type="ARBA" id="ARBA00023015"/>
    </source>
</evidence>
<keyword evidence="10" id="KW-0238">DNA-binding</keyword>
<dbReference type="InterPro" id="IPR005467">
    <property type="entry name" value="His_kinase_dom"/>
</dbReference>
<evidence type="ECO:0000259" key="16">
    <source>
        <dbReference type="PROSITE" id="PS50110"/>
    </source>
</evidence>
<keyword evidence="7" id="KW-0067">ATP-binding</keyword>
<dbReference type="SUPFAM" id="SSF46689">
    <property type="entry name" value="Homeodomain-like"/>
    <property type="match status" value="1"/>
</dbReference>
<dbReference type="InterPro" id="IPR003661">
    <property type="entry name" value="HisK_dim/P_dom"/>
</dbReference>
<dbReference type="GO" id="GO:0003700">
    <property type="term" value="F:DNA-binding transcription factor activity"/>
    <property type="evidence" value="ECO:0007669"/>
    <property type="project" value="InterPro"/>
</dbReference>
<evidence type="ECO:0000256" key="1">
    <source>
        <dbReference type="ARBA" id="ARBA00000085"/>
    </source>
</evidence>
<dbReference type="InterPro" id="IPR001789">
    <property type="entry name" value="Sig_transdc_resp-reg_receiver"/>
</dbReference>
<dbReference type="Gene3D" id="3.30.565.10">
    <property type="entry name" value="Histidine kinase-like ATPase, C-terminal domain"/>
    <property type="match status" value="1"/>
</dbReference>
<evidence type="ECO:0000256" key="3">
    <source>
        <dbReference type="ARBA" id="ARBA00022553"/>
    </source>
</evidence>
<dbReference type="Gene3D" id="1.10.287.130">
    <property type="match status" value="1"/>
</dbReference>
<dbReference type="Pfam" id="PF00512">
    <property type="entry name" value="HisKA"/>
    <property type="match status" value="1"/>
</dbReference>
<comment type="catalytic activity">
    <reaction evidence="1">
        <text>ATP + protein L-histidine = ADP + protein N-phospho-L-histidine.</text>
        <dbReference type="EC" id="2.7.13.3"/>
    </reaction>
</comment>
<dbReference type="Pfam" id="PF07494">
    <property type="entry name" value="Reg_prop"/>
    <property type="match status" value="4"/>
</dbReference>
<gene>
    <name evidence="17" type="ORF">SAMN05444388_107190</name>
</gene>
<evidence type="ECO:0000256" key="11">
    <source>
        <dbReference type="ARBA" id="ARBA00023163"/>
    </source>
</evidence>
<evidence type="ECO:0000259" key="15">
    <source>
        <dbReference type="PROSITE" id="PS50109"/>
    </source>
</evidence>
<dbReference type="SMART" id="SM00342">
    <property type="entry name" value="HTH_ARAC"/>
    <property type="match status" value="1"/>
</dbReference>
<dbReference type="SUPFAM" id="SSF55874">
    <property type="entry name" value="ATPase domain of HSP90 chaperone/DNA topoisomerase II/histidine kinase"/>
    <property type="match status" value="1"/>
</dbReference>
<feature type="domain" description="Response regulatory" evidence="16">
    <location>
        <begin position="1089"/>
        <end position="1204"/>
    </location>
</feature>
<evidence type="ECO:0000256" key="4">
    <source>
        <dbReference type="ARBA" id="ARBA00022679"/>
    </source>
</evidence>
<evidence type="ECO:0000313" key="17">
    <source>
        <dbReference type="EMBL" id="SHH18285.1"/>
    </source>
</evidence>
<dbReference type="CDD" id="cd00082">
    <property type="entry name" value="HisKA"/>
    <property type="match status" value="1"/>
</dbReference>
<accession>A0A1M5QVY1</accession>
<evidence type="ECO:0000256" key="10">
    <source>
        <dbReference type="ARBA" id="ARBA00023125"/>
    </source>
</evidence>
<feature type="domain" description="HTH araC/xylS-type" evidence="14">
    <location>
        <begin position="1236"/>
        <end position="1335"/>
    </location>
</feature>
<dbReference type="CDD" id="cd00075">
    <property type="entry name" value="HATPase"/>
    <property type="match status" value="1"/>
</dbReference>
<dbReference type="PROSITE" id="PS01124">
    <property type="entry name" value="HTH_ARAC_FAMILY_2"/>
    <property type="match status" value="1"/>
</dbReference>
<dbReference type="Gene3D" id="2.60.40.10">
    <property type="entry name" value="Immunoglobulins"/>
    <property type="match status" value="1"/>
</dbReference>
<dbReference type="InterPro" id="IPR009057">
    <property type="entry name" value="Homeodomain-like_sf"/>
</dbReference>
<dbReference type="InterPro" id="IPR011110">
    <property type="entry name" value="Reg_prop"/>
</dbReference>
<dbReference type="SMART" id="SM00387">
    <property type="entry name" value="HATPase_c"/>
    <property type="match status" value="1"/>
</dbReference>
<keyword evidence="13" id="KW-0472">Membrane</keyword>
<dbReference type="FunFam" id="1.10.287.130:FF:000045">
    <property type="entry name" value="Two-component system sensor histidine kinase/response regulator"/>
    <property type="match status" value="1"/>
</dbReference>
<evidence type="ECO:0000256" key="12">
    <source>
        <dbReference type="PROSITE-ProRule" id="PRU00169"/>
    </source>
</evidence>
<organism evidence="17 18">
    <name type="scientific">Flavobacterium johnsoniae</name>
    <name type="common">Cytophaga johnsonae</name>
    <dbReference type="NCBI Taxonomy" id="986"/>
    <lineage>
        <taxon>Bacteria</taxon>
        <taxon>Pseudomonadati</taxon>
        <taxon>Bacteroidota</taxon>
        <taxon>Flavobacteriia</taxon>
        <taxon>Flavobacteriales</taxon>
        <taxon>Flavobacteriaceae</taxon>
        <taxon>Flavobacterium</taxon>
    </lineage>
</organism>
<name>A0A1M5QVY1_FLAJO</name>
<evidence type="ECO:0000259" key="14">
    <source>
        <dbReference type="PROSITE" id="PS01124"/>
    </source>
</evidence>
<dbReference type="Gene3D" id="1.10.10.60">
    <property type="entry name" value="Homeodomain-like"/>
    <property type="match status" value="1"/>
</dbReference>
<dbReference type="PROSITE" id="PS50109">
    <property type="entry name" value="HIS_KIN"/>
    <property type="match status" value="1"/>
</dbReference>
<dbReference type="Proteomes" id="UP000184112">
    <property type="component" value="Unassembled WGS sequence"/>
</dbReference>
<dbReference type="FunFam" id="3.30.565.10:FF:000037">
    <property type="entry name" value="Hybrid sensor histidine kinase/response regulator"/>
    <property type="match status" value="1"/>
</dbReference>
<dbReference type="SUPFAM" id="SSF47384">
    <property type="entry name" value="Homodimeric domain of signal transducing histidine kinase"/>
    <property type="match status" value="1"/>
</dbReference>
<dbReference type="RefSeq" id="WP_073410114.1">
    <property type="nucleotide sequence ID" value="NZ_FQWH01000007.1"/>
</dbReference>
<dbReference type="Pfam" id="PF07495">
    <property type="entry name" value="Y_Y_Y"/>
    <property type="match status" value="1"/>
</dbReference>
<sequence>MKKNIRQICIYILLIFWLVSFQNITGQQSYVFHHLETTEGLSNNNVKAFLRDSYGFLWIGTESGLNRYDGYEFKVYKMHSGVSNALFSNDIQGLQEDGLGNIWIDFGYSYMVYKRDKDSFSDPKLLLLNLDIEPDFNAKIFIDKNRNIWVLNKKKIFFYNIKKKKTSVFQLKTALNDEVSITDSGEFLYAIQYNSGFCWKLNKKSGVLTFIELPDYIKQNGITTMNIIYVDGNNGLWICSDKSEQVFYKKNSTEEWKRFELPSGLKTEANHITSIIENQPGEIWLGTDHKGLFIYDKGKDRFENLVSDPWVETGPSSNSVKCLYKDNNETIWIGYTKKGLSYYHESFRNFINFRHPECSDIMSIMEDHQGNIWLGTDGNGLYIKDKKSEVVRKLQVPDIAIISILEDRKNRVWIGTYQKGLFCYENGKMIQYTTKNSKLSSNSIWNLKEDRYGNIWIGPLGGKIQVLKAESDNFSSVINPFDDIIYSLDMFYDGGDKMYFGTVIGLLEVDITNYKKTLYRSNKRRNQTFPQDQISNVYKDKRGLIWLGNNDGLIIWNQKKDSLYFFNKESGLCDNLIKGITEDNFNNIWVTTSNGLSILTVRPTSNGEFSFSSKNYSVKDGLMNNFFNDRAFCKLQNNDIVLGNVEGYTILNPNKMYEKDQFTSKVIFTELTVGNNTIQVDSYYDGRKLLDHSMQLTSELNFRHDDKLISLEFTTGNLLNADKVKYVYQIEGFTTQWLPTQKNKIVISSLPTGNYRLLIKARNGDGVWNNITTELFINVMPPFYFSVWAFIIYAILIIGALIFFVHKTKEKHLIKLEQHRIQMHHEKEMHINEIKSRFFTNISHDLRTPLTLIITPLQILLNDATSESMRKKLSVMYKNAQQLMTLINSLLDFHKLDVGVERLNLKSGDFVHFINEIYLLFCVYAEERTINLLLLSDIESLEMSFDRDKIQKIFSNLLSNAFKYTLDGGTIKIHIKKAGENVCVSISDTGRGVSNKEKEHIFERFYQAQQEEVKTGTGIGLHIVAEYINLHGGTVNVTDNVPHGSIFTFQIPIIMADLNMEQEYISENILEEFPAEQQEKAFVITDKKILLFVDDNNDFCEFIKDNLEDVYTVITASNGEEALQLLQKFSVTIIVSDVMMPVMNGIELCKKIKTNIHWSHIPVILLTARTAEEHIVEGLELGADDYITKPFNFNLLKLRIQKFVEWTEKSHVSFSQKLDVSPSEITITSLDEALISKAIKIVEEHISDIEFSVEALSMALGLSRGHLYKKLVAITGKGPIEFIRTIRLKRGRQLLEKSQMQIAEIAYEVGFNSPKRFAKYFKEEFGFLPSEYLRIYKQQQ</sequence>
<dbReference type="Pfam" id="PF00072">
    <property type="entry name" value="Response_reg"/>
    <property type="match status" value="1"/>
</dbReference>
<dbReference type="Pfam" id="PF02518">
    <property type="entry name" value="HATPase_c"/>
    <property type="match status" value="1"/>
</dbReference>
<keyword evidence="9" id="KW-0805">Transcription regulation</keyword>
<keyword evidence="8" id="KW-0902">Two-component regulatory system</keyword>
<keyword evidence="5" id="KW-0547">Nucleotide-binding</keyword>
<dbReference type="PROSITE" id="PS00041">
    <property type="entry name" value="HTH_ARAC_FAMILY_1"/>
    <property type="match status" value="1"/>
</dbReference>